<reference evidence="3 4" key="1">
    <citation type="journal article" date="2005" name="Science">
        <title>The genome of the basidiomycetous yeast and human pathogen Cryptococcus neoformans.</title>
        <authorList>
            <person name="Loftus B.J."/>
            <person name="Fung E."/>
            <person name="Roncaglia P."/>
            <person name="Rowley D."/>
            <person name="Amedeo P."/>
            <person name="Bruno D."/>
            <person name="Vamathevan J."/>
            <person name="Miranda M."/>
            <person name="Anderson I.J."/>
            <person name="Fraser J.A."/>
            <person name="Allen J.E."/>
            <person name="Bosdet I.E."/>
            <person name="Brent M.R."/>
            <person name="Chiu R."/>
            <person name="Doering T.L."/>
            <person name="Donlin M.J."/>
            <person name="D'Souza C.A."/>
            <person name="Fox D.S."/>
            <person name="Grinberg V."/>
            <person name="Fu J."/>
            <person name="Fukushima M."/>
            <person name="Haas B.J."/>
            <person name="Huang J.C."/>
            <person name="Janbon G."/>
            <person name="Jones S.J."/>
            <person name="Koo H.L."/>
            <person name="Krzywinski M.I."/>
            <person name="Kwon-Chung J.K."/>
            <person name="Lengeler K.B."/>
            <person name="Maiti R."/>
            <person name="Marra M.A."/>
            <person name="Marra R.E."/>
            <person name="Mathewson C.A."/>
            <person name="Mitchell T.G."/>
            <person name="Pertea M."/>
            <person name="Riggs F.R."/>
            <person name="Salzberg S.L."/>
            <person name="Schein J.E."/>
            <person name="Shvartsbeyn A."/>
            <person name="Shin H."/>
            <person name="Shumway M."/>
            <person name="Specht C.A."/>
            <person name="Suh B.B."/>
            <person name="Tenney A."/>
            <person name="Utterback T.R."/>
            <person name="Wickes B.L."/>
            <person name="Wortman J.R."/>
            <person name="Wye N.H."/>
            <person name="Kronstad J.W."/>
            <person name="Lodge J.K."/>
            <person name="Heitman J."/>
            <person name="Davis R.W."/>
            <person name="Fraser C.M."/>
            <person name="Hyman R.W."/>
        </authorList>
    </citation>
    <scope>NUCLEOTIDE SEQUENCE [LARGE SCALE GENOMIC DNA]</scope>
    <source>
        <strain evidence="4">JEC21 / ATCC MYA-565</strain>
    </source>
</reference>
<feature type="region of interest" description="Disordered" evidence="1">
    <location>
        <begin position="161"/>
        <end position="181"/>
    </location>
</feature>
<proteinExistence type="predicted"/>
<protein>
    <submittedName>
        <fullName evidence="3">Expressed protein</fullName>
    </submittedName>
</protein>
<name>Q5KGF7_CRYD1</name>
<dbReference type="Proteomes" id="UP000002149">
    <property type="component" value="Chromosome 5"/>
</dbReference>
<dbReference type="KEGG" id="cne:CNE03780"/>
<sequence length="331" mass="37451">MSSSKRRPQNPSDAERGSPTTSSPSYLSSSSRAPGRKSDYFNYHPPFSILLLEFIVWLLLFFVCFLSPNGGLAAVVKSDDEYVGVLRSCTKTSCDGWMQSSSYTSSDTNSRRSFNSKRDLTSTIDLSNFFLTTGLAALSSFWLMTYTFLFTFYRFCSSTPSNGARDGDDGEQEDEDMDEKGRRLTRWRRMKRSLKRFAFRVSRIYVFMLGWIVFGVACAASWQVKMTSSDGGSVGTGVLLLHASWILLFLCSFVEISRGNLRKRVDTGWGSCTCIPFFGICKRRGFRKWGKSGDGGGEDKDVEKQGKRGRSRRRRDEENSRSQSQTANRKR</sequence>
<evidence type="ECO:0000256" key="2">
    <source>
        <dbReference type="SAM" id="Phobius"/>
    </source>
</evidence>
<keyword evidence="4" id="KW-1185">Reference proteome</keyword>
<dbReference type="HOGENOM" id="CLU_072101_0_0_1"/>
<dbReference type="InParanoid" id="Q5KGF7"/>
<accession>Q55S05</accession>
<feature type="region of interest" description="Disordered" evidence="1">
    <location>
        <begin position="289"/>
        <end position="331"/>
    </location>
</feature>
<dbReference type="OMA" id="PGRKSDY"/>
<keyword evidence="2" id="KW-0812">Transmembrane</keyword>
<dbReference type="EMBL" id="AE017345">
    <property type="protein sequence ID" value="AAW43893.1"/>
    <property type="molecule type" value="Genomic_DNA"/>
</dbReference>
<gene>
    <name evidence="3" type="ordered locus">CNE03780</name>
</gene>
<evidence type="ECO:0000313" key="4">
    <source>
        <dbReference type="Proteomes" id="UP000002149"/>
    </source>
</evidence>
<feature type="transmembrane region" description="Helical" evidence="2">
    <location>
        <begin position="47"/>
        <end position="68"/>
    </location>
</feature>
<accession>Q5KGF7</accession>
<dbReference type="RefSeq" id="XP_024512984.1">
    <property type="nucleotide sequence ID" value="XM_024657265.1"/>
</dbReference>
<dbReference type="AlphaFoldDB" id="Q5KGF7"/>
<organism evidence="3 4">
    <name type="scientific">Cryptococcus deneoformans (strain JEC21 / ATCC MYA-565)</name>
    <name type="common">Cryptococcus neoformans var. neoformans serotype D</name>
    <dbReference type="NCBI Taxonomy" id="214684"/>
    <lineage>
        <taxon>Eukaryota</taxon>
        <taxon>Fungi</taxon>
        <taxon>Dikarya</taxon>
        <taxon>Basidiomycota</taxon>
        <taxon>Agaricomycotina</taxon>
        <taxon>Tremellomycetes</taxon>
        <taxon>Tremellales</taxon>
        <taxon>Cryptococcaceae</taxon>
        <taxon>Cryptococcus</taxon>
        <taxon>Cryptococcus neoformans species complex</taxon>
    </lineage>
</organism>
<keyword evidence="2" id="KW-1133">Transmembrane helix</keyword>
<feature type="region of interest" description="Disordered" evidence="1">
    <location>
        <begin position="1"/>
        <end position="34"/>
    </location>
</feature>
<feature type="compositionally biased region" description="Basic and acidic residues" evidence="1">
    <location>
        <begin position="297"/>
        <end position="306"/>
    </location>
</feature>
<dbReference type="OrthoDB" id="2576041at2759"/>
<evidence type="ECO:0000313" key="3">
    <source>
        <dbReference type="EMBL" id="AAW43893.1"/>
    </source>
</evidence>
<dbReference type="GeneID" id="3257765"/>
<dbReference type="eggNOG" id="ENOG502TK63">
    <property type="taxonomic scope" value="Eukaryota"/>
</dbReference>
<evidence type="ECO:0000256" key="1">
    <source>
        <dbReference type="SAM" id="MobiDB-lite"/>
    </source>
</evidence>
<dbReference type="PaxDb" id="214684-Q5KGF7"/>
<feature type="transmembrane region" description="Helical" evidence="2">
    <location>
        <begin position="197"/>
        <end position="222"/>
    </location>
</feature>
<feature type="compositionally biased region" description="Acidic residues" evidence="1">
    <location>
        <begin position="168"/>
        <end position="178"/>
    </location>
</feature>
<keyword evidence="2" id="KW-0472">Membrane</keyword>
<feature type="transmembrane region" description="Helical" evidence="2">
    <location>
        <begin position="234"/>
        <end position="254"/>
    </location>
</feature>
<feature type="transmembrane region" description="Helical" evidence="2">
    <location>
        <begin position="129"/>
        <end position="153"/>
    </location>
</feature>
<feature type="compositionally biased region" description="Low complexity" evidence="1">
    <location>
        <begin position="18"/>
        <end position="31"/>
    </location>
</feature>
<dbReference type="VEuPathDB" id="FungiDB:CNE03780"/>